<evidence type="ECO:0000313" key="1">
    <source>
        <dbReference type="EMBL" id="SFF38943.1"/>
    </source>
</evidence>
<sequence>MPTTRYLFFFFILIFFAAKSPDWMELRYPATYEAEQINKTFELIEFNDTIGNDSLFVLRNEDGLPHSYARNILTGVCIDGTCRLLNISLYWTVTGRYLGFRLPEGEFLSKTEHEPFQPKDYQQLHHLLADPFSRLANYQIEELVPKTDEEEVDGVTSATITGIKDFVVENAVYTTYTLWHIVHGLTQQQVENYTQQHLSTELLLKILSSPDQYDVQWGLKNITGKTVWTPALLDQLFSLVTSNNLTTAKQAIDAIPVDYLEEEASQLRLFSYFDQTTHFSRLRILNKLKQVAILSPSIEAQLASQLPTLNGSAVKAVLELFSAHQLYSAQNEKIVASLLEHDNRFIARKAFQFLDNQPETNKKLKRQLKKFESRLN</sequence>
<evidence type="ECO:0000313" key="2">
    <source>
        <dbReference type="Proteomes" id="UP000198964"/>
    </source>
</evidence>
<organism evidence="1 2">
    <name type="scientific">Sunxiuqinia elliptica</name>
    <dbReference type="NCBI Taxonomy" id="655355"/>
    <lineage>
        <taxon>Bacteria</taxon>
        <taxon>Pseudomonadati</taxon>
        <taxon>Bacteroidota</taxon>
        <taxon>Bacteroidia</taxon>
        <taxon>Marinilabiliales</taxon>
        <taxon>Prolixibacteraceae</taxon>
        <taxon>Sunxiuqinia</taxon>
    </lineage>
</organism>
<name>A0A1I2IBA9_9BACT</name>
<dbReference type="Proteomes" id="UP000198964">
    <property type="component" value="Unassembled WGS sequence"/>
</dbReference>
<accession>A0A1I2IBA9</accession>
<proteinExistence type="predicted"/>
<reference evidence="1 2" key="1">
    <citation type="submission" date="2016-10" db="EMBL/GenBank/DDBJ databases">
        <authorList>
            <person name="de Groot N.N."/>
        </authorList>
    </citation>
    <scope>NUCLEOTIDE SEQUENCE [LARGE SCALE GENOMIC DNA]</scope>
    <source>
        <strain evidence="1 2">CGMCC 1.9156</strain>
    </source>
</reference>
<protein>
    <submittedName>
        <fullName evidence="1">Uncharacterized protein</fullName>
    </submittedName>
</protein>
<dbReference type="AlphaFoldDB" id="A0A1I2IBA9"/>
<dbReference type="EMBL" id="FONW01000005">
    <property type="protein sequence ID" value="SFF38943.1"/>
    <property type="molecule type" value="Genomic_DNA"/>
</dbReference>
<gene>
    <name evidence="1" type="ORF">SAMN05216283_105203</name>
</gene>
<keyword evidence="2" id="KW-1185">Reference proteome</keyword>
<dbReference type="RefSeq" id="WP_093920106.1">
    <property type="nucleotide sequence ID" value="NZ_FONW01000005.1"/>
</dbReference>
<dbReference type="STRING" id="655355.SAMN05216283_105203"/>